<organism evidence="1">
    <name type="scientific">marine metagenome</name>
    <dbReference type="NCBI Taxonomy" id="408172"/>
    <lineage>
        <taxon>unclassified sequences</taxon>
        <taxon>metagenomes</taxon>
        <taxon>ecological metagenomes</taxon>
    </lineage>
</organism>
<dbReference type="AlphaFoldDB" id="A0A382Y168"/>
<feature type="non-terminal residue" evidence="1">
    <location>
        <position position="100"/>
    </location>
</feature>
<dbReference type="EMBL" id="UINC01171606">
    <property type="protein sequence ID" value="SVD76258.1"/>
    <property type="molecule type" value="Genomic_DNA"/>
</dbReference>
<proteinExistence type="predicted"/>
<reference evidence="1" key="1">
    <citation type="submission" date="2018-05" db="EMBL/GenBank/DDBJ databases">
        <authorList>
            <person name="Lanie J.A."/>
            <person name="Ng W.-L."/>
            <person name="Kazmierczak K.M."/>
            <person name="Andrzejewski T.M."/>
            <person name="Davidsen T.M."/>
            <person name="Wayne K.J."/>
            <person name="Tettelin H."/>
            <person name="Glass J.I."/>
            <person name="Rusch D."/>
            <person name="Podicherti R."/>
            <person name="Tsui H.-C.T."/>
            <person name="Winkler M.E."/>
        </authorList>
    </citation>
    <scope>NUCLEOTIDE SEQUENCE</scope>
</reference>
<gene>
    <name evidence="1" type="ORF">METZ01_LOCUS429112</name>
</gene>
<sequence>MNIPKVRMRSIIFIVALCFSFAADVHTPKPFKTILQDATGKSWTPSSISAVENRAHVVFIDNTGSYCLKAGSEIRGSLVAGEVAALKDGTGTYSDALRSM</sequence>
<protein>
    <submittedName>
        <fullName evidence="1">Uncharacterized protein</fullName>
    </submittedName>
</protein>
<name>A0A382Y168_9ZZZZ</name>
<accession>A0A382Y168</accession>
<evidence type="ECO:0000313" key="1">
    <source>
        <dbReference type="EMBL" id="SVD76258.1"/>
    </source>
</evidence>